<gene>
    <name evidence="1" type="ORF">CFOL_v3_02015</name>
</gene>
<evidence type="ECO:0000313" key="2">
    <source>
        <dbReference type="Proteomes" id="UP000187406"/>
    </source>
</evidence>
<name>A0A1Q3ASC9_CEPFO</name>
<dbReference type="Proteomes" id="UP000187406">
    <property type="component" value="Unassembled WGS sequence"/>
</dbReference>
<organism evidence="1 2">
    <name type="scientific">Cephalotus follicularis</name>
    <name type="common">Albany pitcher plant</name>
    <dbReference type="NCBI Taxonomy" id="3775"/>
    <lineage>
        <taxon>Eukaryota</taxon>
        <taxon>Viridiplantae</taxon>
        <taxon>Streptophyta</taxon>
        <taxon>Embryophyta</taxon>
        <taxon>Tracheophyta</taxon>
        <taxon>Spermatophyta</taxon>
        <taxon>Magnoliopsida</taxon>
        <taxon>eudicotyledons</taxon>
        <taxon>Gunneridae</taxon>
        <taxon>Pentapetalae</taxon>
        <taxon>rosids</taxon>
        <taxon>fabids</taxon>
        <taxon>Oxalidales</taxon>
        <taxon>Cephalotaceae</taxon>
        <taxon>Cephalotus</taxon>
    </lineage>
</organism>
<keyword evidence="2" id="KW-1185">Reference proteome</keyword>
<dbReference type="AlphaFoldDB" id="A0A1Q3ASC9"/>
<evidence type="ECO:0000313" key="1">
    <source>
        <dbReference type="EMBL" id="GAV58482.1"/>
    </source>
</evidence>
<comment type="caution">
    <text evidence="1">The sequence shown here is derived from an EMBL/GenBank/DDBJ whole genome shotgun (WGS) entry which is preliminary data.</text>
</comment>
<protein>
    <submittedName>
        <fullName evidence="1">Uncharacterized protein</fullName>
    </submittedName>
</protein>
<dbReference type="InParanoid" id="A0A1Q3ASC9"/>
<dbReference type="STRING" id="3775.A0A1Q3ASC9"/>
<dbReference type="OrthoDB" id="1738459at2759"/>
<accession>A0A1Q3ASC9</accession>
<sequence>LVHNGATVNILPMKMVRKLGKSEKYLIETDILVTRFDGNIAHAKGVLPMTLGVGSSSSIAAFFLVDVALPYNALLGFDWIYANGVIPSSLHQLLIMLNKKNEDEVFVAENKPFIVNANSVEAELYKDKFGSVRLMSDEDGALSNIFVVVQNVQPIDQAFDSLVETVRLSVVVFDGRIKH</sequence>
<reference evidence="2" key="1">
    <citation type="submission" date="2016-04" db="EMBL/GenBank/DDBJ databases">
        <title>Cephalotus genome sequencing.</title>
        <authorList>
            <person name="Fukushima K."/>
            <person name="Hasebe M."/>
            <person name="Fang X."/>
        </authorList>
    </citation>
    <scope>NUCLEOTIDE SEQUENCE [LARGE SCALE GENOMIC DNA]</scope>
    <source>
        <strain evidence="2">cv. St1</strain>
    </source>
</reference>
<feature type="non-terminal residue" evidence="1">
    <location>
        <position position="1"/>
    </location>
</feature>
<dbReference type="CDD" id="cd00303">
    <property type="entry name" value="retropepsin_like"/>
    <property type="match status" value="1"/>
</dbReference>
<proteinExistence type="predicted"/>
<dbReference type="EMBL" id="BDDD01000070">
    <property type="protein sequence ID" value="GAV58482.1"/>
    <property type="molecule type" value="Genomic_DNA"/>
</dbReference>